<accession>A0ABU9H5T4</accession>
<comment type="caution">
    <text evidence="2">The sequence shown here is derived from an EMBL/GenBank/DDBJ whole genome shotgun (WGS) entry which is preliminary data.</text>
</comment>
<protein>
    <recommendedName>
        <fullName evidence="1">DUF6966 domain-containing protein</fullName>
    </recommendedName>
</protein>
<keyword evidence="3" id="KW-1185">Reference proteome</keyword>
<gene>
    <name evidence="2" type="ORF">V6257_19665</name>
</gene>
<dbReference type="Proteomes" id="UP001371391">
    <property type="component" value="Unassembled WGS sequence"/>
</dbReference>
<reference evidence="2 3" key="1">
    <citation type="submission" date="2024-02" db="EMBL/GenBank/DDBJ databases">
        <title>Bacteria isolated from the canopy kelp, Nereocystis luetkeana.</title>
        <authorList>
            <person name="Pfister C.A."/>
            <person name="Younker I.T."/>
            <person name="Light S.H."/>
        </authorList>
    </citation>
    <scope>NUCLEOTIDE SEQUENCE [LARGE SCALE GENOMIC DNA]</scope>
    <source>
        <strain evidence="2 3">TI.1.03</strain>
    </source>
</reference>
<dbReference type="RefSeq" id="WP_341604047.1">
    <property type="nucleotide sequence ID" value="NZ_JBAKAW010000026.1"/>
</dbReference>
<organism evidence="2 3">
    <name type="scientific">Pseudoalteromonas issachenkonii</name>
    <dbReference type="NCBI Taxonomy" id="152297"/>
    <lineage>
        <taxon>Bacteria</taxon>
        <taxon>Pseudomonadati</taxon>
        <taxon>Pseudomonadota</taxon>
        <taxon>Gammaproteobacteria</taxon>
        <taxon>Alteromonadales</taxon>
        <taxon>Pseudoalteromonadaceae</taxon>
        <taxon>Pseudoalteromonas</taxon>
    </lineage>
</organism>
<evidence type="ECO:0000313" key="2">
    <source>
        <dbReference type="EMBL" id="MEL0657239.1"/>
    </source>
</evidence>
<proteinExistence type="predicted"/>
<dbReference type="EMBL" id="JBAKAW010000026">
    <property type="protein sequence ID" value="MEL0657239.1"/>
    <property type="molecule type" value="Genomic_DNA"/>
</dbReference>
<name>A0ABU9H5T4_9GAMM</name>
<evidence type="ECO:0000313" key="3">
    <source>
        <dbReference type="Proteomes" id="UP001371391"/>
    </source>
</evidence>
<sequence>MELNQAVNELNSLFSKYGVKGWKLNEVSSAYSAKIMLKKFGGMGSLNDLYICKENGHNIQSGEESTVNQKVTELLNEVYKGCKLLVRS</sequence>
<dbReference type="InterPro" id="IPR054239">
    <property type="entry name" value="DUF6966"/>
</dbReference>
<feature type="domain" description="DUF6966" evidence="1">
    <location>
        <begin position="28"/>
        <end position="59"/>
    </location>
</feature>
<evidence type="ECO:0000259" key="1">
    <source>
        <dbReference type="Pfam" id="PF22294"/>
    </source>
</evidence>
<dbReference type="Pfam" id="PF22294">
    <property type="entry name" value="DUF6966"/>
    <property type="match status" value="1"/>
</dbReference>